<protein>
    <submittedName>
        <fullName evidence="2">Uncharacterized protein</fullName>
    </submittedName>
</protein>
<gene>
    <name evidence="2" type="ORF">QBC41DRAFT_118492</name>
</gene>
<dbReference type="Proteomes" id="UP001174997">
    <property type="component" value="Unassembled WGS sequence"/>
</dbReference>
<sequence length="209" mass="23286">MEEQGELPVMPVRLPSWNETAQLGTSSGSPALHVHVQSRCCSPGSPRMHVLFLSECFSPRPRPHRRKACRAAPPSHRSGEGSEWKKRKVAQCPAVRRFCRWTPPACSVRVPIMAGSSNMIPCTEIRKPWMSKEAMLFAALALACSHLRTNSDEHKSGASCSFCQSHAALPTDHPPSFTFHPNSRRVDRREPRHSRRPSSLLLLPRVGSP</sequence>
<feature type="region of interest" description="Disordered" evidence="1">
    <location>
        <begin position="173"/>
        <end position="209"/>
    </location>
</feature>
<keyword evidence="3" id="KW-1185">Reference proteome</keyword>
<feature type="compositionally biased region" description="Low complexity" evidence="1">
    <location>
        <begin position="197"/>
        <end position="209"/>
    </location>
</feature>
<organism evidence="2 3">
    <name type="scientific">Cercophora samala</name>
    <dbReference type="NCBI Taxonomy" id="330535"/>
    <lineage>
        <taxon>Eukaryota</taxon>
        <taxon>Fungi</taxon>
        <taxon>Dikarya</taxon>
        <taxon>Ascomycota</taxon>
        <taxon>Pezizomycotina</taxon>
        <taxon>Sordariomycetes</taxon>
        <taxon>Sordariomycetidae</taxon>
        <taxon>Sordariales</taxon>
        <taxon>Lasiosphaeriaceae</taxon>
        <taxon>Cercophora</taxon>
    </lineage>
</organism>
<comment type="caution">
    <text evidence="2">The sequence shown here is derived from an EMBL/GenBank/DDBJ whole genome shotgun (WGS) entry which is preliminary data.</text>
</comment>
<name>A0AA39ZDN9_9PEZI</name>
<dbReference type="EMBL" id="JAULSY010000051">
    <property type="protein sequence ID" value="KAK0668781.1"/>
    <property type="molecule type" value="Genomic_DNA"/>
</dbReference>
<evidence type="ECO:0000313" key="3">
    <source>
        <dbReference type="Proteomes" id="UP001174997"/>
    </source>
</evidence>
<evidence type="ECO:0000256" key="1">
    <source>
        <dbReference type="SAM" id="MobiDB-lite"/>
    </source>
</evidence>
<evidence type="ECO:0000313" key="2">
    <source>
        <dbReference type="EMBL" id="KAK0668781.1"/>
    </source>
</evidence>
<proteinExistence type="predicted"/>
<accession>A0AA39ZDN9</accession>
<dbReference type="AlphaFoldDB" id="A0AA39ZDN9"/>
<reference evidence="2" key="1">
    <citation type="submission" date="2023-06" db="EMBL/GenBank/DDBJ databases">
        <title>Genome-scale phylogeny and comparative genomics of the fungal order Sordariales.</title>
        <authorList>
            <consortium name="Lawrence Berkeley National Laboratory"/>
            <person name="Hensen N."/>
            <person name="Bonometti L."/>
            <person name="Westerberg I."/>
            <person name="Brannstrom I.O."/>
            <person name="Guillou S."/>
            <person name="Cros-Aarteil S."/>
            <person name="Calhoun S."/>
            <person name="Haridas S."/>
            <person name="Kuo A."/>
            <person name="Mondo S."/>
            <person name="Pangilinan J."/>
            <person name="Riley R."/>
            <person name="Labutti K."/>
            <person name="Andreopoulos B."/>
            <person name="Lipzen A."/>
            <person name="Chen C."/>
            <person name="Yanf M."/>
            <person name="Daum C."/>
            <person name="Ng V."/>
            <person name="Clum A."/>
            <person name="Steindorff A."/>
            <person name="Ohm R."/>
            <person name="Martin F."/>
            <person name="Silar P."/>
            <person name="Natvig D."/>
            <person name="Lalanne C."/>
            <person name="Gautier V."/>
            <person name="Ament-Velasquez S.L."/>
            <person name="Kruys A."/>
            <person name="Hutchinson M.I."/>
            <person name="Powell A.J."/>
            <person name="Barry K."/>
            <person name="Miller A.N."/>
            <person name="Grigoriev I.V."/>
            <person name="Debuchy R."/>
            <person name="Gladieux P."/>
            <person name="Thoren M.H."/>
            <person name="Johannesson H."/>
        </authorList>
    </citation>
    <scope>NUCLEOTIDE SEQUENCE</scope>
    <source>
        <strain evidence="2">CBS 307.81</strain>
    </source>
</reference>